<dbReference type="InterPro" id="IPR011662">
    <property type="entry name" value="Secretin/TonB_short_N"/>
</dbReference>
<dbReference type="SUPFAM" id="SSF56935">
    <property type="entry name" value="Porins"/>
    <property type="match status" value="1"/>
</dbReference>
<evidence type="ECO:0000256" key="5">
    <source>
        <dbReference type="ARBA" id="ARBA00022692"/>
    </source>
</evidence>
<evidence type="ECO:0000256" key="10">
    <source>
        <dbReference type="PROSITE-ProRule" id="PRU01360"/>
    </source>
</evidence>
<dbReference type="Pfam" id="PF07715">
    <property type="entry name" value="Plug"/>
    <property type="match status" value="1"/>
</dbReference>
<dbReference type="PANTHER" id="PTHR47234">
    <property type="match status" value="1"/>
</dbReference>
<feature type="domain" description="Secretin/TonB short N-terminal" evidence="14">
    <location>
        <begin position="49"/>
        <end position="100"/>
    </location>
</feature>
<evidence type="ECO:0000259" key="14">
    <source>
        <dbReference type="SMART" id="SM00965"/>
    </source>
</evidence>
<keyword evidence="16" id="KW-1185">Reference proteome</keyword>
<evidence type="ECO:0000256" key="6">
    <source>
        <dbReference type="ARBA" id="ARBA00023004"/>
    </source>
</evidence>
<sequence length="1019" mass="112243">MVRRLRVLLLSLACTAALSAQAQVAAGAVDIPAGDLVSALDALARQSGVQFVYRADQLKGLRTSGVRGAMPAADALDRLLRGSGYVARRDASGAMVIVQAPKPVPAPRPPPASGGASAEPASVTELESIQVTGSRIPRAQIEGPAPITVMTAQEIKANGFTSVPDVLRAMTQNGGETQSQQSASGADFSPGAQQVDLRGLGPNHTLVLVNGRRIADFPMPFKGRSNFTDISNIPLGMVERIEILTGSASAIYGSDAISGVVNFILKKQADGTTVDFRMGDSTRGGGESFNLSVSSGYSNERFSAIYGFELQAQNPLWAYERARQDSTKDAPTQSTRAARRAFLRTNFDDEYLDPGAACAGLAQLNGGTTYRASRPGWGADGEDGYYCGSDESIGYGTMISKRKGVNAFASLGYRFDNGSEWFADVQMGYHELSMFRDVSSWSYQAPDGNEDGYFFNQATDQVEYWQRQFSPEEMGGLDAGTIRNRQKTLSLTTGFKGRWGEHWDWEAALSHSQYQSTISWPQIVASKANDLFLGPQLGSDDDGLPIFNADPERLYRPLTRAEYDAIAARTVYQPKSRTDTASLTLTNTELFTMPAGAVGFAGTLEVGNQSYNLRPDPLATQYYYYSWRDSDGKGSRDRWAAAGELRLPLLEKLNLSVAGRYDQYRYGGHDIDKFTYSAGLEWRPIESLLLRGSYGTAFRAPDLHYVFSGEGNLESFGADYYRCRTEEPDSDLGDCSYSDENLVVTRRGNRELEPETSTAWTAGLVWSPMANLDFSIDYFNIELRQQVQDLRIDGILQDEANCRLGRRPDGSAVDAASPTCVDALARVGRNGDGDLYSVYINPINIARERTNGIDFNARYRLETRFGSFRFNGNYSWVREHESQQYSGDPVEDQFAVNSGFDIPRSKASVSLSWDKDRWTTTLHGERLGKLPNYDSYNQSYDPDDGGSAWVGATYRYNASVQYRFTDHAQLSLAVTNLFDKLPPKDATYTSYPYYDVSWFDTVGRQVYLQYTHKFGGSAL</sequence>
<dbReference type="Gene3D" id="2.40.170.20">
    <property type="entry name" value="TonB-dependent receptor, beta-barrel domain"/>
    <property type="match status" value="1"/>
</dbReference>
<dbReference type="Pfam" id="PF07660">
    <property type="entry name" value="STN"/>
    <property type="match status" value="1"/>
</dbReference>
<dbReference type="InterPro" id="IPR039426">
    <property type="entry name" value="TonB-dep_rcpt-like"/>
</dbReference>
<dbReference type="Pfam" id="PF00593">
    <property type="entry name" value="TonB_dep_Rec_b-barrel"/>
    <property type="match status" value="1"/>
</dbReference>
<feature type="chain" id="PRO_5007163673" evidence="13">
    <location>
        <begin position="23"/>
        <end position="1019"/>
    </location>
</feature>
<evidence type="ECO:0000313" key="16">
    <source>
        <dbReference type="Proteomes" id="UP000023435"/>
    </source>
</evidence>
<evidence type="ECO:0000313" key="15">
    <source>
        <dbReference type="EMBL" id="KWS05180.1"/>
    </source>
</evidence>
<protein>
    <submittedName>
        <fullName evidence="15">TonB-dependent receptor</fullName>
    </submittedName>
</protein>
<dbReference type="PROSITE" id="PS52016">
    <property type="entry name" value="TONB_DEPENDENT_REC_3"/>
    <property type="match status" value="1"/>
</dbReference>
<comment type="similarity">
    <text evidence="10 11">Belongs to the TonB-dependent receptor family.</text>
</comment>
<feature type="region of interest" description="Disordered" evidence="12">
    <location>
        <begin position="173"/>
        <end position="196"/>
    </location>
</feature>
<evidence type="ECO:0000256" key="8">
    <source>
        <dbReference type="ARBA" id="ARBA00023136"/>
    </source>
</evidence>
<keyword evidence="15" id="KW-0675">Receptor</keyword>
<dbReference type="PANTHER" id="PTHR47234:SF1">
    <property type="entry name" value="TONB-DEPENDENT RECEPTOR"/>
    <property type="match status" value="1"/>
</dbReference>
<organism evidence="15 16">
    <name type="scientific">Lysobacter capsici AZ78</name>
    <dbReference type="NCBI Taxonomy" id="1444315"/>
    <lineage>
        <taxon>Bacteria</taxon>
        <taxon>Pseudomonadati</taxon>
        <taxon>Pseudomonadota</taxon>
        <taxon>Gammaproteobacteria</taxon>
        <taxon>Lysobacterales</taxon>
        <taxon>Lysobacteraceae</taxon>
        <taxon>Lysobacter</taxon>
    </lineage>
</organism>
<evidence type="ECO:0000256" key="11">
    <source>
        <dbReference type="RuleBase" id="RU003357"/>
    </source>
</evidence>
<dbReference type="GO" id="GO:0006826">
    <property type="term" value="P:iron ion transport"/>
    <property type="evidence" value="ECO:0007669"/>
    <property type="project" value="UniProtKB-KW"/>
</dbReference>
<keyword evidence="2 10" id="KW-0813">Transport</keyword>
<name>A0A120AGV3_9GAMM</name>
<keyword evidence="5 10" id="KW-0812">Transmembrane</keyword>
<keyword evidence="6" id="KW-0408">Iron</keyword>
<feature type="signal peptide" evidence="13">
    <location>
        <begin position="1"/>
        <end position="22"/>
    </location>
</feature>
<evidence type="ECO:0000256" key="2">
    <source>
        <dbReference type="ARBA" id="ARBA00022448"/>
    </source>
</evidence>
<keyword evidence="4" id="KW-0406">Ion transport</keyword>
<dbReference type="InterPro" id="IPR012910">
    <property type="entry name" value="Plug_dom"/>
</dbReference>
<evidence type="ECO:0000256" key="1">
    <source>
        <dbReference type="ARBA" id="ARBA00004571"/>
    </source>
</evidence>
<feature type="compositionally biased region" description="Pro residues" evidence="12">
    <location>
        <begin position="102"/>
        <end position="112"/>
    </location>
</feature>
<keyword evidence="7 11" id="KW-0798">TonB box</keyword>
<comment type="caution">
    <text evidence="15">The sequence shown here is derived from an EMBL/GenBank/DDBJ whole genome shotgun (WGS) entry which is preliminary data.</text>
</comment>
<dbReference type="GO" id="GO:0009279">
    <property type="term" value="C:cell outer membrane"/>
    <property type="evidence" value="ECO:0007669"/>
    <property type="project" value="UniProtKB-SubCell"/>
</dbReference>
<feature type="compositionally biased region" description="Low complexity" evidence="12">
    <location>
        <begin position="113"/>
        <end position="122"/>
    </location>
</feature>
<dbReference type="InterPro" id="IPR000531">
    <property type="entry name" value="Beta-barrel_TonB"/>
</dbReference>
<comment type="subcellular location">
    <subcellularLocation>
        <location evidence="1 10">Cell outer membrane</location>
        <topology evidence="1 10">Multi-pass membrane protein</topology>
    </subcellularLocation>
</comment>
<proteinExistence type="inferred from homology"/>
<keyword evidence="13" id="KW-0732">Signal</keyword>
<keyword evidence="9 10" id="KW-0998">Cell outer membrane</keyword>
<dbReference type="InterPro" id="IPR036942">
    <property type="entry name" value="Beta-barrel_TonB_sf"/>
</dbReference>
<gene>
    <name evidence="15" type="ORF">AZ78_2731</name>
</gene>
<evidence type="ECO:0000256" key="9">
    <source>
        <dbReference type="ARBA" id="ARBA00023237"/>
    </source>
</evidence>
<dbReference type="AlphaFoldDB" id="A0A120AGV3"/>
<dbReference type="Gene3D" id="3.55.50.30">
    <property type="match status" value="1"/>
</dbReference>
<accession>A0A120AGV3</accession>
<dbReference type="SMART" id="SM00965">
    <property type="entry name" value="STN"/>
    <property type="match status" value="1"/>
</dbReference>
<keyword evidence="3 10" id="KW-1134">Transmembrane beta strand</keyword>
<dbReference type="OrthoDB" id="6276154at2"/>
<feature type="compositionally biased region" description="Polar residues" evidence="12">
    <location>
        <begin position="173"/>
        <end position="184"/>
    </location>
</feature>
<evidence type="ECO:0000256" key="7">
    <source>
        <dbReference type="ARBA" id="ARBA00023077"/>
    </source>
</evidence>
<keyword evidence="8 10" id="KW-0472">Membrane</keyword>
<dbReference type="EMBL" id="JAJA02000001">
    <property type="protein sequence ID" value="KWS05180.1"/>
    <property type="molecule type" value="Genomic_DNA"/>
</dbReference>
<evidence type="ECO:0000256" key="4">
    <source>
        <dbReference type="ARBA" id="ARBA00022496"/>
    </source>
</evidence>
<reference evidence="15 16" key="1">
    <citation type="journal article" date="2014" name="Genome Announc.">
        <title>Draft Genome Sequence of Lysobacter capsici AZ78, a Bacterium Antagonistic to Plant-Pathogenic Oomycetes.</title>
        <authorList>
            <person name="Puopolo G."/>
            <person name="Sonego P."/>
            <person name="Engelen K."/>
            <person name="Pertot I."/>
        </authorList>
    </citation>
    <scope>NUCLEOTIDE SEQUENCE [LARGE SCALE GENOMIC DNA]</scope>
    <source>
        <strain evidence="15 16">AZ78</strain>
    </source>
</reference>
<dbReference type="Proteomes" id="UP000023435">
    <property type="component" value="Unassembled WGS sequence"/>
</dbReference>
<evidence type="ECO:0000256" key="12">
    <source>
        <dbReference type="SAM" id="MobiDB-lite"/>
    </source>
</evidence>
<keyword evidence="4" id="KW-0410">Iron transport</keyword>
<evidence type="ECO:0000256" key="3">
    <source>
        <dbReference type="ARBA" id="ARBA00022452"/>
    </source>
</evidence>
<dbReference type="RefSeq" id="WP_082723625.1">
    <property type="nucleotide sequence ID" value="NZ_JAJA02000001.1"/>
</dbReference>
<feature type="region of interest" description="Disordered" evidence="12">
    <location>
        <begin position="101"/>
        <end position="123"/>
    </location>
</feature>
<evidence type="ECO:0000256" key="13">
    <source>
        <dbReference type="SAM" id="SignalP"/>
    </source>
</evidence>
<dbReference type="InterPro" id="IPR037066">
    <property type="entry name" value="Plug_dom_sf"/>
</dbReference>
<dbReference type="Gene3D" id="2.170.130.10">
    <property type="entry name" value="TonB-dependent receptor, plug domain"/>
    <property type="match status" value="1"/>
</dbReference>